<dbReference type="Pfam" id="PF08708">
    <property type="entry name" value="PriCT_1"/>
    <property type="match status" value="1"/>
</dbReference>
<evidence type="ECO:0000313" key="4">
    <source>
        <dbReference type="EMBL" id="MFC3205624.1"/>
    </source>
</evidence>
<dbReference type="Proteomes" id="UP001595583">
    <property type="component" value="Unassembled WGS sequence"/>
</dbReference>
<dbReference type="PANTHER" id="PTHR35372">
    <property type="entry name" value="ATP BINDING PROTEIN-RELATED"/>
    <property type="match status" value="1"/>
</dbReference>
<feature type="domain" description="DNA primase/polymerase bifunctional N-terminal" evidence="3">
    <location>
        <begin position="9"/>
        <end position="191"/>
    </location>
</feature>
<dbReference type="SUPFAM" id="SSF56747">
    <property type="entry name" value="Prim-pol domain"/>
    <property type="match status" value="1"/>
</dbReference>
<dbReference type="InterPro" id="IPR015330">
    <property type="entry name" value="DNA_primase/pol_bifunc_N"/>
</dbReference>
<accession>A0ABV7K5J1</accession>
<dbReference type="RefSeq" id="WP_378219263.1">
    <property type="nucleotide sequence ID" value="NZ_JBHRTK010000006.1"/>
</dbReference>
<evidence type="ECO:0000313" key="5">
    <source>
        <dbReference type="Proteomes" id="UP001595583"/>
    </source>
</evidence>
<dbReference type="SMART" id="SM00942">
    <property type="entry name" value="PriCT_1"/>
    <property type="match status" value="1"/>
</dbReference>
<comment type="caution">
    <text evidence="4">The sequence shown here is derived from an EMBL/GenBank/DDBJ whole genome shotgun (WGS) entry which is preliminary data.</text>
</comment>
<proteinExistence type="predicted"/>
<reference evidence="5" key="1">
    <citation type="journal article" date="2019" name="Int. J. Syst. Evol. Microbiol.">
        <title>The Global Catalogue of Microorganisms (GCM) 10K type strain sequencing project: providing services to taxonomists for standard genome sequencing and annotation.</title>
        <authorList>
            <consortium name="The Broad Institute Genomics Platform"/>
            <consortium name="The Broad Institute Genome Sequencing Center for Infectious Disease"/>
            <person name="Wu L."/>
            <person name="Ma J."/>
        </authorList>
    </citation>
    <scope>NUCLEOTIDE SEQUENCE [LARGE SCALE GENOMIC DNA]</scope>
    <source>
        <strain evidence="5">KCTC 52165</strain>
    </source>
</reference>
<dbReference type="CDD" id="cd04859">
    <property type="entry name" value="Prim_Pol"/>
    <property type="match status" value="1"/>
</dbReference>
<dbReference type="InterPro" id="IPR014820">
    <property type="entry name" value="PriCT_1"/>
</dbReference>
<evidence type="ECO:0000256" key="1">
    <source>
        <dbReference type="ARBA" id="ARBA00022801"/>
    </source>
</evidence>
<evidence type="ECO:0000259" key="3">
    <source>
        <dbReference type="SMART" id="SM00943"/>
    </source>
</evidence>
<dbReference type="InterPro" id="IPR051620">
    <property type="entry name" value="ORF904-like_C"/>
</dbReference>
<name>A0ABV7K5J1_9HYPH</name>
<gene>
    <name evidence="4" type="ORF">ACFOHJ_05315</name>
</gene>
<organism evidence="4 5">
    <name type="scientific">Aquamicrobium soli</name>
    <dbReference type="NCBI Taxonomy" id="1811518"/>
    <lineage>
        <taxon>Bacteria</taxon>
        <taxon>Pseudomonadati</taxon>
        <taxon>Pseudomonadota</taxon>
        <taxon>Alphaproteobacteria</taxon>
        <taxon>Hyphomicrobiales</taxon>
        <taxon>Phyllobacteriaceae</taxon>
        <taxon>Aquamicrobium</taxon>
    </lineage>
</organism>
<feature type="domain" description="Primase C-terminal 1" evidence="2">
    <location>
        <begin position="214"/>
        <end position="280"/>
    </location>
</feature>
<protein>
    <submittedName>
        <fullName evidence="4">Bifunctional DNA primase/polymerase</fullName>
    </submittedName>
</protein>
<dbReference type="Pfam" id="PF09250">
    <property type="entry name" value="Prim-Pol"/>
    <property type="match status" value="1"/>
</dbReference>
<sequence length="288" mass="31328">MTDDPRNFARLYLSLGMAVLPVHAPVVLAGGTRCSCGKADCRQPGKHPVARLVPHGLKNASKDPTTVDGWFSAGRYNIGIATGSISGIVALDIDPRHAGDEALARLEEKYGQLPVTWRFLTGGGGEHILFRHPKDRKIANSAGALGRGIDLRGDGGYIVAPPSLHICGRSYAISVDHHLDEVPLSDLPSWLSELLGTPARRKDGAKARPRDWRAHVVRRYAEGARNDAIVRLAGHLLRARVDPRVCLSLLASWNKEHCAPPLDDEEVVVTVRSIAAREVARRGYRHAD</sequence>
<keyword evidence="5" id="KW-1185">Reference proteome</keyword>
<dbReference type="EMBL" id="JBHRTK010000006">
    <property type="protein sequence ID" value="MFC3205624.1"/>
    <property type="molecule type" value="Genomic_DNA"/>
</dbReference>
<evidence type="ECO:0000259" key="2">
    <source>
        <dbReference type="SMART" id="SM00942"/>
    </source>
</evidence>
<dbReference type="SMART" id="SM00943">
    <property type="entry name" value="Prim-Pol"/>
    <property type="match status" value="1"/>
</dbReference>
<keyword evidence="1" id="KW-0378">Hydrolase</keyword>
<dbReference type="PANTHER" id="PTHR35372:SF2">
    <property type="entry name" value="SF3 HELICASE DOMAIN-CONTAINING PROTEIN"/>
    <property type="match status" value="1"/>
</dbReference>